<protein>
    <recommendedName>
        <fullName evidence="5">LRR receptor-like serine/threonine-protein kinase</fullName>
    </recommendedName>
</protein>
<keyword evidence="4" id="KW-1185">Reference proteome</keyword>
<dbReference type="PANTHER" id="PTHR48006:SF34">
    <property type="entry name" value="OS08G0203700 PROTEIN"/>
    <property type="match status" value="1"/>
</dbReference>
<dbReference type="AlphaFoldDB" id="A0A7J9DAK7"/>
<organism evidence="3 4">
    <name type="scientific">Gossypium trilobum</name>
    <dbReference type="NCBI Taxonomy" id="34281"/>
    <lineage>
        <taxon>Eukaryota</taxon>
        <taxon>Viridiplantae</taxon>
        <taxon>Streptophyta</taxon>
        <taxon>Embryophyta</taxon>
        <taxon>Tracheophyta</taxon>
        <taxon>Spermatophyta</taxon>
        <taxon>Magnoliopsida</taxon>
        <taxon>eudicotyledons</taxon>
        <taxon>Gunneridae</taxon>
        <taxon>Pentapetalae</taxon>
        <taxon>rosids</taxon>
        <taxon>malvids</taxon>
        <taxon>Malvales</taxon>
        <taxon>Malvaceae</taxon>
        <taxon>Malvoideae</taxon>
        <taxon>Gossypium</taxon>
    </lineage>
</organism>
<gene>
    <name evidence="3" type="ORF">Gotri_020808</name>
</gene>
<keyword evidence="2" id="KW-1133">Transmembrane helix</keyword>
<comment type="subcellular location">
    <subcellularLocation>
        <location evidence="1">Membrane</location>
        <topology evidence="1">Single-pass type I membrane protein</topology>
    </subcellularLocation>
</comment>
<dbReference type="GO" id="GO:0005886">
    <property type="term" value="C:plasma membrane"/>
    <property type="evidence" value="ECO:0007669"/>
    <property type="project" value="TreeGrafter"/>
</dbReference>
<evidence type="ECO:0008006" key="5">
    <source>
        <dbReference type="Google" id="ProtNLM"/>
    </source>
</evidence>
<dbReference type="EMBL" id="JABEZW010000001">
    <property type="protein sequence ID" value="MBA0757740.1"/>
    <property type="molecule type" value="Genomic_DNA"/>
</dbReference>
<name>A0A7J9DAK7_9ROSI</name>
<dbReference type="PANTHER" id="PTHR48006">
    <property type="entry name" value="LEUCINE-RICH REPEAT-CONTAINING PROTEIN DDB_G0281931-RELATED"/>
    <property type="match status" value="1"/>
</dbReference>
<dbReference type="InterPro" id="IPR032675">
    <property type="entry name" value="LRR_dom_sf"/>
</dbReference>
<keyword evidence="2" id="KW-0472">Membrane</keyword>
<dbReference type="Gene3D" id="3.80.10.10">
    <property type="entry name" value="Ribonuclease Inhibitor"/>
    <property type="match status" value="1"/>
</dbReference>
<feature type="non-terminal residue" evidence="3">
    <location>
        <position position="234"/>
    </location>
</feature>
<accession>A0A7J9DAK7</accession>
<evidence type="ECO:0000256" key="2">
    <source>
        <dbReference type="SAM" id="Phobius"/>
    </source>
</evidence>
<dbReference type="InterPro" id="IPR051824">
    <property type="entry name" value="LRR_Rcpt-Like_S/T_Kinase"/>
</dbReference>
<keyword evidence="2" id="KW-0812">Transmembrane</keyword>
<reference evidence="3 4" key="1">
    <citation type="journal article" date="2019" name="Genome Biol. Evol.">
        <title>Insights into the evolution of the New World diploid cottons (Gossypium, subgenus Houzingenia) based on genome sequencing.</title>
        <authorList>
            <person name="Grover C.E."/>
            <person name="Arick M.A. 2nd"/>
            <person name="Thrash A."/>
            <person name="Conover J.L."/>
            <person name="Sanders W.S."/>
            <person name="Peterson D.G."/>
            <person name="Frelichowski J.E."/>
            <person name="Scheffler J.A."/>
            <person name="Scheffler B.E."/>
            <person name="Wendel J.F."/>
        </authorList>
    </citation>
    <scope>NUCLEOTIDE SEQUENCE [LARGE SCALE GENOMIC DNA]</scope>
    <source>
        <strain evidence="3">8</strain>
        <tissue evidence="3">Leaf</tissue>
    </source>
</reference>
<feature type="transmembrane region" description="Helical" evidence="2">
    <location>
        <begin position="69"/>
        <end position="87"/>
    </location>
</feature>
<evidence type="ECO:0000313" key="4">
    <source>
        <dbReference type="Proteomes" id="UP000593568"/>
    </source>
</evidence>
<comment type="caution">
    <text evidence="3">The sequence shown here is derived from an EMBL/GenBank/DDBJ whole genome shotgun (WGS) entry which is preliminary data.</text>
</comment>
<evidence type="ECO:0000313" key="3">
    <source>
        <dbReference type="EMBL" id="MBA0757740.1"/>
    </source>
</evidence>
<evidence type="ECO:0000256" key="1">
    <source>
        <dbReference type="ARBA" id="ARBA00004479"/>
    </source>
</evidence>
<dbReference type="Proteomes" id="UP000593568">
    <property type="component" value="Unassembled WGS sequence"/>
</dbReference>
<sequence>MVKAPSINIIPIRDQDERDPTGLLHGVDESGRVMMRNSRTPKSDILFVKKGKKIILRLMMKPLSSSSNFLLYFFFFLLVFFRCIQSINAQKATTDPSEVRALNSIFQQWRIQAVDSWNISGEPCSGTALTQSSSVFEDPTNNPAIRCDCSFKNNTLCHITSLIYTQQKPSLFVGSLICTDVVLVFVRRVYALDKRGVIPKELLDLPFLEFLKIDKNFFSGPLPTFLGNMSKLWL</sequence>
<proteinExistence type="predicted"/>